<dbReference type="PANTHER" id="PTHR23166">
    <property type="entry name" value="FILAMIN/GPBP-INTERACTING PROTEIN"/>
    <property type="match status" value="1"/>
</dbReference>
<feature type="compositionally biased region" description="Basic and acidic residues" evidence="3">
    <location>
        <begin position="356"/>
        <end position="368"/>
    </location>
</feature>
<dbReference type="AlphaFoldDB" id="A0A8T2K7G7"/>
<evidence type="ECO:0008006" key="6">
    <source>
        <dbReference type="Google" id="ProtNLM"/>
    </source>
</evidence>
<feature type="compositionally biased region" description="Polar residues" evidence="3">
    <location>
        <begin position="987"/>
        <end position="1010"/>
    </location>
</feature>
<feature type="region of interest" description="Disordered" evidence="3">
    <location>
        <begin position="465"/>
        <end position="501"/>
    </location>
</feature>
<feature type="region of interest" description="Disordered" evidence="3">
    <location>
        <begin position="619"/>
        <end position="740"/>
    </location>
</feature>
<feature type="region of interest" description="Disordered" evidence="3">
    <location>
        <begin position="970"/>
        <end position="1013"/>
    </location>
</feature>
<dbReference type="GO" id="GO:0021503">
    <property type="term" value="P:neural fold bending"/>
    <property type="evidence" value="ECO:0007669"/>
    <property type="project" value="TreeGrafter"/>
</dbReference>
<name>A0A8T2K7G7_9PIPI</name>
<feature type="region of interest" description="Disordered" evidence="3">
    <location>
        <begin position="917"/>
        <end position="941"/>
    </location>
</feature>
<dbReference type="EMBL" id="JAACNH010000002">
    <property type="protein sequence ID" value="KAG8451579.1"/>
    <property type="molecule type" value="Genomic_DNA"/>
</dbReference>
<proteinExistence type="predicted"/>
<sequence>MEHSSRHLRFKLQSLGRRMDDLDEATRNLENAEEEVLDLKEKIIQTEGSNSTMLADVEALRKRVMKIEGKDEEVKKAEELCRVIKEKLENEENVTRELRSEIENLQKRMSELEKLEEAFSKSKNDCTQLCLSLNEEKNVSKKLSSELETLKTRIKELDSSENKLDKAEQFLLSELENIRSLTVCFANEKKCFLEKEKQHEKTIRELKQQIELKGRITPEDRTRNESNLLERSSDQFVERNKMRIEDSLNSKLLQGCDFIKQAEKQRSSENARNKHQEDNKIKDLSQEVERLKSQIKRFEGMEVEVKHLKEKNGELQETCFSEQKKNKQLVEELQTLRGQSSQHKEVENGVISSDEIGLHNKSRNERSNKYKGVASELPSSKYSPRDLSPKQLRKEKNRDLDHNMDSYSRRSLSNISTNSRRPLKSTLSDMSITSPRKLEDRLYLSSNFSSAKDFGILHNEIKKAKDQPSVLSRYPPAAQEQSNQKVWKSSAGKKKDKPPKLFGEDYSIKLVQAVENSKKESTSEEDDDLSKKLLVDKSGKNNSVSEVHLSDTCSLFTKLQSEPVTSVLEVASSPDKYTAKMVEVYSKTLNSDECESVLHEGSSKYLHISGKMDSILDSSDTAQSIKSHVSSKDEKDPLGNQNLNLQRVHGREMQRPLSSSKPLIPEKPNISETTDNNKWDKRNVTSKSQSKRQSSPKEKRIQEHKISQFQTDSHSQQRDSVSEKLRKTSFDNSENIDKQTHVEIRTRPHNTREALKSTVIINPVIIEKDTKESMGEYRARSISELNRTQINSVPNKVTSSITIYPSESTSSRLNLDDITRQRHTSTSNIRLPANEQPLLKNNITIPFEISINKQEMLQFVDSNNDTDNKEQSRSNNNIGLETVAWKSHDIDGNHLDSISTKLRGSYERKGFGSTEELDVLASEKDEPVDSKHRRRSAFEDEGPVKLRTRDFYSRNRSSFDNNCTASEFISKRSSSGKDNIARRNHTNESLYSSGRASWNRQSSEGDYSYSSRRRIQGTSMVEERIRHLEQ</sequence>
<dbReference type="Proteomes" id="UP000812440">
    <property type="component" value="Chromosome 2"/>
</dbReference>
<feature type="region of interest" description="Disordered" evidence="3">
    <location>
        <begin position="263"/>
        <end position="284"/>
    </location>
</feature>
<feature type="compositionally biased region" description="Basic and acidic residues" evidence="3">
    <location>
        <begin position="921"/>
        <end position="941"/>
    </location>
</feature>
<dbReference type="InterPro" id="IPR050719">
    <property type="entry name" value="Cortactin-Actin_Reg"/>
</dbReference>
<evidence type="ECO:0000256" key="3">
    <source>
        <dbReference type="SAM" id="MobiDB-lite"/>
    </source>
</evidence>
<accession>A0A8T2K7G7</accession>
<keyword evidence="1 2" id="KW-0175">Coiled coil</keyword>
<evidence type="ECO:0000256" key="1">
    <source>
        <dbReference type="ARBA" id="ARBA00023054"/>
    </source>
</evidence>
<feature type="compositionally biased region" description="Polar residues" evidence="3">
    <location>
        <begin position="409"/>
        <end position="428"/>
    </location>
</feature>
<dbReference type="EMBL" id="JAACNH010000002">
    <property type="protein sequence ID" value="KAG8451580.1"/>
    <property type="molecule type" value="Genomic_DNA"/>
</dbReference>
<dbReference type="PANTHER" id="PTHR23166:SF7">
    <property type="entry name" value="LEUCINE ZIPPER PROTEIN 1"/>
    <property type="match status" value="1"/>
</dbReference>
<protein>
    <recommendedName>
        <fullName evidence="6">Leucine zipper protein 1</fullName>
    </recommendedName>
</protein>
<keyword evidence="5" id="KW-1185">Reference proteome</keyword>
<evidence type="ECO:0000313" key="4">
    <source>
        <dbReference type="EMBL" id="KAG8451580.1"/>
    </source>
</evidence>
<dbReference type="OrthoDB" id="9946011at2759"/>
<feature type="coiled-coil region" evidence="2">
    <location>
        <begin position="12"/>
        <end position="209"/>
    </location>
</feature>
<evidence type="ECO:0000256" key="2">
    <source>
        <dbReference type="SAM" id="Coils"/>
    </source>
</evidence>
<dbReference type="EMBL" id="JAACNH010000002">
    <property type="protein sequence ID" value="KAG8451578.1"/>
    <property type="molecule type" value="Genomic_DNA"/>
</dbReference>
<feature type="compositionally biased region" description="Basic and acidic residues" evidence="3">
    <location>
        <begin position="715"/>
        <end position="740"/>
    </location>
</feature>
<dbReference type="EMBL" id="JAACNH010000002">
    <property type="protein sequence ID" value="KAG8451577.1"/>
    <property type="molecule type" value="Genomic_DNA"/>
</dbReference>
<feature type="region of interest" description="Disordered" evidence="3">
    <location>
        <begin position="336"/>
        <end position="428"/>
    </location>
</feature>
<feature type="compositionally biased region" description="Polar residues" evidence="3">
    <location>
        <begin position="619"/>
        <end position="628"/>
    </location>
</feature>
<organism evidence="4 5">
    <name type="scientific">Hymenochirus boettgeri</name>
    <name type="common">Congo dwarf clawed frog</name>
    <dbReference type="NCBI Taxonomy" id="247094"/>
    <lineage>
        <taxon>Eukaryota</taxon>
        <taxon>Metazoa</taxon>
        <taxon>Chordata</taxon>
        <taxon>Craniata</taxon>
        <taxon>Vertebrata</taxon>
        <taxon>Euteleostomi</taxon>
        <taxon>Amphibia</taxon>
        <taxon>Batrachia</taxon>
        <taxon>Anura</taxon>
        <taxon>Pipoidea</taxon>
        <taxon>Pipidae</taxon>
        <taxon>Pipinae</taxon>
        <taxon>Hymenochirus</taxon>
    </lineage>
</organism>
<reference evidence="4" key="1">
    <citation type="thesis" date="2020" institute="ProQuest LLC" country="789 East Eisenhower Parkway, Ann Arbor, MI, USA">
        <title>Comparative Genomics and Chromosome Evolution.</title>
        <authorList>
            <person name="Mudd A.B."/>
        </authorList>
    </citation>
    <scope>NUCLEOTIDE SEQUENCE</scope>
    <source>
        <strain evidence="4">Female2</strain>
        <tissue evidence="4">Blood</tissue>
    </source>
</reference>
<feature type="compositionally biased region" description="Basic and acidic residues" evidence="3">
    <location>
        <begin position="383"/>
        <end position="408"/>
    </location>
</feature>
<comment type="caution">
    <text evidence="4">The sequence shown here is derived from an EMBL/GenBank/DDBJ whole genome shotgun (WGS) entry which is preliminary data.</text>
</comment>
<evidence type="ECO:0000313" key="5">
    <source>
        <dbReference type="Proteomes" id="UP000812440"/>
    </source>
</evidence>
<feature type="compositionally biased region" description="Basic and acidic residues" evidence="3">
    <location>
        <begin position="695"/>
        <end position="706"/>
    </location>
</feature>
<gene>
    <name evidence="4" type="ORF">GDO86_003686</name>
</gene>